<dbReference type="CDD" id="cd08321">
    <property type="entry name" value="Pyrin_ASC-like"/>
    <property type="match status" value="1"/>
</dbReference>
<dbReference type="EMBL" id="SOYY01000004">
    <property type="protein sequence ID" value="KAA0721736.1"/>
    <property type="molecule type" value="Genomic_DNA"/>
</dbReference>
<evidence type="ECO:0000256" key="2">
    <source>
        <dbReference type="ARBA" id="ARBA00022737"/>
    </source>
</evidence>
<dbReference type="InterPro" id="IPR011029">
    <property type="entry name" value="DEATH-like_dom_sf"/>
</dbReference>
<dbReference type="SUPFAM" id="SSF47986">
    <property type="entry name" value="DEATH domain"/>
    <property type="match status" value="1"/>
</dbReference>
<comment type="caution">
    <text evidence="5">The sequence shown here is derived from an EMBL/GenBank/DDBJ whole genome shotgun (WGS) entry which is preliminary data.</text>
</comment>
<organism evidence="5 6">
    <name type="scientific">Triplophysa tibetana</name>
    <dbReference type="NCBI Taxonomy" id="1572043"/>
    <lineage>
        <taxon>Eukaryota</taxon>
        <taxon>Metazoa</taxon>
        <taxon>Chordata</taxon>
        <taxon>Craniata</taxon>
        <taxon>Vertebrata</taxon>
        <taxon>Euteleostomi</taxon>
        <taxon>Actinopterygii</taxon>
        <taxon>Neopterygii</taxon>
        <taxon>Teleostei</taxon>
        <taxon>Ostariophysi</taxon>
        <taxon>Cypriniformes</taxon>
        <taxon>Nemacheilidae</taxon>
        <taxon>Triplophysa</taxon>
    </lineage>
</organism>
<dbReference type="AlphaFoldDB" id="A0A5A9PLB1"/>
<keyword evidence="2" id="KW-0677">Repeat</keyword>
<dbReference type="InterPro" id="IPR004020">
    <property type="entry name" value="DAPIN"/>
</dbReference>
<evidence type="ECO:0000313" key="6">
    <source>
        <dbReference type="Proteomes" id="UP000324632"/>
    </source>
</evidence>
<dbReference type="InterPro" id="IPR007111">
    <property type="entry name" value="NACHT_NTPase"/>
</dbReference>
<dbReference type="Pfam" id="PF05729">
    <property type="entry name" value="NACHT"/>
    <property type="match status" value="1"/>
</dbReference>
<dbReference type="PROSITE" id="PS50824">
    <property type="entry name" value="DAPIN"/>
    <property type="match status" value="1"/>
</dbReference>
<keyword evidence="1" id="KW-0433">Leucine-rich repeat</keyword>
<dbReference type="PANTHER" id="PTHR24106">
    <property type="entry name" value="NACHT, LRR AND CARD DOMAINS-CONTAINING"/>
    <property type="match status" value="1"/>
</dbReference>
<feature type="domain" description="Pyrin" evidence="4">
    <location>
        <begin position="1"/>
        <end position="94"/>
    </location>
</feature>
<dbReference type="Proteomes" id="UP000324632">
    <property type="component" value="Chromosome 4"/>
</dbReference>
<reference evidence="5 6" key="1">
    <citation type="journal article" date="2019" name="Mol. Ecol. Resour.">
        <title>Chromosome-level genome assembly of Triplophysa tibetana, a fish adapted to the harsh high-altitude environment of the Tibetan Plateau.</title>
        <authorList>
            <person name="Yang X."/>
            <person name="Liu H."/>
            <person name="Ma Z."/>
            <person name="Zou Y."/>
            <person name="Zou M."/>
            <person name="Mao Y."/>
            <person name="Li X."/>
            <person name="Wang H."/>
            <person name="Chen T."/>
            <person name="Wang W."/>
            <person name="Yang R."/>
        </authorList>
    </citation>
    <scope>NUCLEOTIDE SEQUENCE [LARGE SCALE GENOMIC DNA]</scope>
    <source>
        <strain evidence="5">TTIB1903HZAU</strain>
        <tissue evidence="5">Muscle</tissue>
    </source>
</reference>
<dbReference type="Gene3D" id="1.10.533.10">
    <property type="entry name" value="Death Domain, Fas"/>
    <property type="match status" value="1"/>
</dbReference>
<evidence type="ECO:0000259" key="4">
    <source>
        <dbReference type="PROSITE" id="PS50824"/>
    </source>
</evidence>
<feature type="region of interest" description="Disordered" evidence="3">
    <location>
        <begin position="84"/>
        <end position="104"/>
    </location>
</feature>
<accession>A0A5A9PLB1</accession>
<evidence type="ECO:0000313" key="5">
    <source>
        <dbReference type="EMBL" id="KAA0721736.1"/>
    </source>
</evidence>
<evidence type="ECO:0000256" key="1">
    <source>
        <dbReference type="ARBA" id="ARBA00022614"/>
    </source>
</evidence>
<proteinExistence type="predicted"/>
<dbReference type="InterPro" id="IPR051261">
    <property type="entry name" value="NLR"/>
</dbReference>
<keyword evidence="6" id="KW-1185">Reference proteome</keyword>
<protein>
    <recommendedName>
        <fullName evidence="4">Pyrin domain-containing protein</fullName>
    </recommendedName>
</protein>
<dbReference type="SMART" id="SM01289">
    <property type="entry name" value="PYRIN"/>
    <property type="match status" value="1"/>
</dbReference>
<evidence type="ECO:0000256" key="3">
    <source>
        <dbReference type="SAM" id="MobiDB-lite"/>
    </source>
</evidence>
<gene>
    <name evidence="5" type="ORF">E1301_Tti014291</name>
</gene>
<sequence length="257" mass="28050">MTGIKTLLLAALEDLTGDGMKAFKWRLSNSKDSGIPPIPVSKLENTNRHDVVDVMVQQYGDPDAGTIAVKVLNSMQQNELASKLTGNLQRDSEEAGSGAGAGARAGATAGVQTSGVSVNIQSSNGASVKAPVLHGITGIGKTFLVRKLILDWAEGTANQDVEAMLLFPFRKINLIKDKHISFYEFLQEFYPEMKKLEKKNVVKLTEEYNVPFIFNGLDESRLSLDFKSSNVTRTEERSSADEVFINPIREDLLLSSG</sequence>
<name>A0A5A9PLB1_9TELE</name>
<dbReference type="Pfam" id="PF02758">
    <property type="entry name" value="PYRIN"/>
    <property type="match status" value="1"/>
</dbReference>